<dbReference type="GO" id="GO:0005829">
    <property type="term" value="C:cytosol"/>
    <property type="evidence" value="ECO:0007669"/>
    <property type="project" value="TreeGrafter"/>
</dbReference>
<evidence type="ECO:0000256" key="13">
    <source>
        <dbReference type="ARBA" id="ARBA00033392"/>
    </source>
</evidence>
<protein>
    <recommendedName>
        <fullName evidence="6 15">tRNA (guanine-N(1)-)-methyltransferase</fullName>
        <ecNumber evidence="5 15">2.1.1.228</ecNumber>
    </recommendedName>
    <alternativeName>
        <fullName evidence="12 15">M1G-methyltransferase</fullName>
    </alternativeName>
    <alternativeName>
        <fullName evidence="13 15">tRNA [GM37] methyltransferase</fullName>
    </alternativeName>
</protein>
<comment type="subunit">
    <text evidence="4 15 17">Homodimer.</text>
</comment>
<evidence type="ECO:0000313" key="20">
    <source>
        <dbReference type="Proteomes" id="UP000655830"/>
    </source>
</evidence>
<comment type="catalytic activity">
    <reaction evidence="14 15 17">
        <text>guanosine(37) in tRNA + S-adenosyl-L-methionine = N(1)-methylguanosine(37) in tRNA + S-adenosyl-L-homocysteine + H(+)</text>
        <dbReference type="Rhea" id="RHEA:36899"/>
        <dbReference type="Rhea" id="RHEA-COMP:10145"/>
        <dbReference type="Rhea" id="RHEA-COMP:10147"/>
        <dbReference type="ChEBI" id="CHEBI:15378"/>
        <dbReference type="ChEBI" id="CHEBI:57856"/>
        <dbReference type="ChEBI" id="CHEBI:59789"/>
        <dbReference type="ChEBI" id="CHEBI:73542"/>
        <dbReference type="ChEBI" id="CHEBI:74269"/>
        <dbReference type="EC" id="2.1.1.228"/>
    </reaction>
</comment>
<dbReference type="InterPro" id="IPR029026">
    <property type="entry name" value="tRNA_m1G_MTases_N"/>
</dbReference>
<evidence type="ECO:0000256" key="6">
    <source>
        <dbReference type="ARBA" id="ARBA00014679"/>
    </source>
</evidence>
<dbReference type="InterPro" id="IPR002649">
    <property type="entry name" value="tRNA_m1G_MeTrfase_TrmD"/>
</dbReference>
<evidence type="ECO:0000256" key="3">
    <source>
        <dbReference type="ARBA" id="ARBA00007630"/>
    </source>
</evidence>
<keyword evidence="11 15" id="KW-0819">tRNA processing</keyword>
<dbReference type="Gene3D" id="1.10.1270.20">
    <property type="entry name" value="tRNA(m1g37)methyltransferase, domain 2"/>
    <property type="match status" value="1"/>
</dbReference>
<dbReference type="NCBIfam" id="NF000648">
    <property type="entry name" value="PRK00026.1"/>
    <property type="match status" value="1"/>
</dbReference>
<evidence type="ECO:0000256" key="14">
    <source>
        <dbReference type="ARBA" id="ARBA00047783"/>
    </source>
</evidence>
<evidence type="ECO:0000256" key="1">
    <source>
        <dbReference type="ARBA" id="ARBA00002634"/>
    </source>
</evidence>
<dbReference type="InterPro" id="IPR023148">
    <property type="entry name" value="tRNA_m1G_MeTrfase_C_sf"/>
</dbReference>
<evidence type="ECO:0000256" key="16">
    <source>
        <dbReference type="PIRSR" id="PIRSR000386-1"/>
    </source>
</evidence>
<feature type="domain" description="tRNA methyltransferase TRMD/TRM10-type" evidence="18">
    <location>
        <begin position="1"/>
        <end position="227"/>
    </location>
</feature>
<accession>A0A926I960</accession>
<comment type="similarity">
    <text evidence="3 15 17">Belongs to the RNA methyltransferase TrmD family.</text>
</comment>
<evidence type="ECO:0000256" key="9">
    <source>
        <dbReference type="ARBA" id="ARBA00022679"/>
    </source>
</evidence>
<keyword evidence="8 15" id="KW-0489">Methyltransferase</keyword>
<evidence type="ECO:0000256" key="12">
    <source>
        <dbReference type="ARBA" id="ARBA00029736"/>
    </source>
</evidence>
<evidence type="ECO:0000256" key="8">
    <source>
        <dbReference type="ARBA" id="ARBA00022603"/>
    </source>
</evidence>
<evidence type="ECO:0000313" key="19">
    <source>
        <dbReference type="EMBL" id="MBC8579440.1"/>
    </source>
</evidence>
<evidence type="ECO:0000256" key="7">
    <source>
        <dbReference type="ARBA" id="ARBA00022490"/>
    </source>
</evidence>
<evidence type="ECO:0000256" key="2">
    <source>
        <dbReference type="ARBA" id="ARBA00004496"/>
    </source>
</evidence>
<reference evidence="19" key="1">
    <citation type="submission" date="2020-08" db="EMBL/GenBank/DDBJ databases">
        <title>Genome public.</title>
        <authorList>
            <person name="Liu C."/>
            <person name="Sun Q."/>
        </authorList>
    </citation>
    <scope>NUCLEOTIDE SEQUENCE</scope>
    <source>
        <strain evidence="19">NSJ-12</strain>
    </source>
</reference>
<dbReference type="NCBIfam" id="TIGR00088">
    <property type="entry name" value="trmD"/>
    <property type="match status" value="1"/>
</dbReference>
<dbReference type="PIRSF" id="PIRSF000386">
    <property type="entry name" value="tRNA_mtase"/>
    <property type="match status" value="1"/>
</dbReference>
<comment type="caution">
    <text evidence="19">The sequence shown here is derived from an EMBL/GenBank/DDBJ whole genome shotgun (WGS) entry which is preliminary data.</text>
</comment>
<dbReference type="Proteomes" id="UP000655830">
    <property type="component" value="Unassembled WGS sequence"/>
</dbReference>
<dbReference type="AlphaFoldDB" id="A0A926I960"/>
<dbReference type="FunFam" id="3.40.1280.10:FF:000001">
    <property type="entry name" value="tRNA (guanine-N(1)-)-methyltransferase"/>
    <property type="match status" value="1"/>
</dbReference>
<dbReference type="EMBL" id="JACRSY010000010">
    <property type="protein sequence ID" value="MBC8579440.1"/>
    <property type="molecule type" value="Genomic_DNA"/>
</dbReference>
<keyword evidence="20" id="KW-1185">Reference proteome</keyword>
<dbReference type="PANTHER" id="PTHR46417">
    <property type="entry name" value="TRNA (GUANINE-N(1)-)-METHYLTRANSFERASE"/>
    <property type="match status" value="1"/>
</dbReference>
<dbReference type="InterPro" id="IPR016009">
    <property type="entry name" value="tRNA_MeTrfase_TRMD/TRM10"/>
</dbReference>
<feature type="binding site" evidence="15 16">
    <location>
        <position position="114"/>
    </location>
    <ligand>
        <name>S-adenosyl-L-methionine</name>
        <dbReference type="ChEBI" id="CHEBI:59789"/>
    </ligand>
</feature>
<keyword evidence="10 15" id="KW-0949">S-adenosyl-L-methionine</keyword>
<dbReference type="Pfam" id="PF01746">
    <property type="entry name" value="tRNA_m1G_MT"/>
    <property type="match status" value="1"/>
</dbReference>
<dbReference type="SUPFAM" id="SSF75217">
    <property type="entry name" value="alpha/beta knot"/>
    <property type="match status" value="1"/>
</dbReference>
<dbReference type="FunFam" id="1.10.1270.20:FF:000001">
    <property type="entry name" value="tRNA (guanine-N(1)-)-methyltransferase"/>
    <property type="match status" value="1"/>
</dbReference>
<evidence type="ECO:0000256" key="17">
    <source>
        <dbReference type="RuleBase" id="RU003464"/>
    </source>
</evidence>
<comment type="function">
    <text evidence="1 15 17">Specifically methylates guanosine-37 in various tRNAs.</text>
</comment>
<evidence type="ECO:0000256" key="5">
    <source>
        <dbReference type="ARBA" id="ARBA00012807"/>
    </source>
</evidence>
<sequence length="248" mass="27750">MKITVMTLFPEMIDAVINCSILGRARQKGLIEIEAVNIRDFANNKHLQVDDYPYGGGAGMLMMADPVCRCYDHIKEHAKAEPSRVIYMTPQGKPWKQSMAESFAQEEHVVLLCGHYEGIDQRAIDAIVTDEVSIGDYVLTGGELAALVVADSISRLVPGVLGKEESFQDESFSEGLLEYPQYTRPAVYNGQAVPDVLLSGNHQKIAAYRREQSIINTFNKRPDLLKQAPLTDKEKQFIHDYAKNRCKS</sequence>
<keyword evidence="9 15" id="KW-0808">Transferase</keyword>
<proteinExistence type="inferred from homology"/>
<gene>
    <name evidence="15 19" type="primary">trmD</name>
    <name evidence="19" type="ORF">H8718_07850</name>
</gene>
<dbReference type="EC" id="2.1.1.228" evidence="5 15"/>
<dbReference type="RefSeq" id="WP_249332500.1">
    <property type="nucleotide sequence ID" value="NZ_JACRSY010000010.1"/>
</dbReference>
<dbReference type="InterPro" id="IPR029028">
    <property type="entry name" value="Alpha/beta_knot_MTases"/>
</dbReference>
<keyword evidence="7 15" id="KW-0963">Cytoplasm</keyword>
<feature type="binding site" evidence="15 16">
    <location>
        <begin position="134"/>
        <end position="139"/>
    </location>
    <ligand>
        <name>S-adenosyl-L-methionine</name>
        <dbReference type="ChEBI" id="CHEBI:59789"/>
    </ligand>
</feature>
<evidence type="ECO:0000256" key="15">
    <source>
        <dbReference type="HAMAP-Rule" id="MF_00605"/>
    </source>
</evidence>
<comment type="subcellular location">
    <subcellularLocation>
        <location evidence="2 15 17">Cytoplasm</location>
    </subcellularLocation>
</comment>
<evidence type="ECO:0000256" key="4">
    <source>
        <dbReference type="ARBA" id="ARBA00011738"/>
    </source>
</evidence>
<dbReference type="CDD" id="cd18080">
    <property type="entry name" value="TrmD-like"/>
    <property type="match status" value="1"/>
</dbReference>
<dbReference type="HAMAP" id="MF_00605">
    <property type="entry name" value="TrmD"/>
    <property type="match status" value="1"/>
</dbReference>
<dbReference type="GO" id="GO:0052906">
    <property type="term" value="F:tRNA (guanine(37)-N1)-methyltransferase activity"/>
    <property type="evidence" value="ECO:0007669"/>
    <property type="project" value="UniProtKB-UniRule"/>
</dbReference>
<evidence type="ECO:0000256" key="11">
    <source>
        <dbReference type="ARBA" id="ARBA00022694"/>
    </source>
</evidence>
<evidence type="ECO:0000259" key="18">
    <source>
        <dbReference type="Pfam" id="PF01746"/>
    </source>
</evidence>
<dbReference type="PANTHER" id="PTHR46417:SF1">
    <property type="entry name" value="TRNA (GUANINE-N(1)-)-METHYLTRANSFERASE"/>
    <property type="match status" value="1"/>
</dbReference>
<dbReference type="GO" id="GO:0002939">
    <property type="term" value="P:tRNA N1-guanine methylation"/>
    <property type="evidence" value="ECO:0007669"/>
    <property type="project" value="TreeGrafter"/>
</dbReference>
<name>A0A926I960_9FIRM</name>
<dbReference type="Gene3D" id="3.40.1280.10">
    <property type="match status" value="1"/>
</dbReference>
<evidence type="ECO:0000256" key="10">
    <source>
        <dbReference type="ARBA" id="ARBA00022691"/>
    </source>
</evidence>
<organism evidence="19 20">
    <name type="scientific">Zhenhengia yiwuensis</name>
    <dbReference type="NCBI Taxonomy" id="2763666"/>
    <lineage>
        <taxon>Bacteria</taxon>
        <taxon>Bacillati</taxon>
        <taxon>Bacillota</taxon>
        <taxon>Clostridia</taxon>
        <taxon>Lachnospirales</taxon>
        <taxon>Lachnospiraceae</taxon>
        <taxon>Zhenhengia</taxon>
    </lineage>
</organism>